<dbReference type="EMBL" id="GL984212">
    <property type="protein sequence ID" value="EGR28748.1"/>
    <property type="molecule type" value="Genomic_DNA"/>
</dbReference>
<dbReference type="Proteomes" id="UP000008983">
    <property type="component" value="Unassembled WGS sequence"/>
</dbReference>
<keyword evidence="5" id="KW-1185">Reference proteome</keyword>
<dbReference type="GO" id="GO:0005525">
    <property type="term" value="F:GTP binding"/>
    <property type="evidence" value="ECO:0007669"/>
    <property type="project" value="UniProtKB-KW"/>
</dbReference>
<dbReference type="PANTHER" id="PTHR43381">
    <property type="entry name" value="TRANSLATION INITIATION FACTOR IF-2-RELATED"/>
    <property type="match status" value="1"/>
</dbReference>
<dbReference type="InterPro" id="IPR027417">
    <property type="entry name" value="P-loop_NTPase"/>
</dbReference>
<dbReference type="Pfam" id="PF11987">
    <property type="entry name" value="IF-2"/>
    <property type="match status" value="1"/>
</dbReference>
<accession>G0R1B5</accession>
<dbReference type="STRING" id="857967.G0R1B5"/>
<dbReference type="SUPFAM" id="SSF52540">
    <property type="entry name" value="P-loop containing nucleoside triphosphate hydrolases"/>
    <property type="match status" value="1"/>
</dbReference>
<dbReference type="GeneID" id="14904818"/>
<dbReference type="PROSITE" id="PS51722">
    <property type="entry name" value="G_TR_2"/>
    <property type="match status" value="1"/>
</dbReference>
<evidence type="ECO:0000256" key="2">
    <source>
        <dbReference type="ARBA" id="ARBA00023134"/>
    </source>
</evidence>
<dbReference type="CDD" id="cd03703">
    <property type="entry name" value="aeIF5B_II"/>
    <property type="match status" value="1"/>
</dbReference>
<organism evidence="4 5">
    <name type="scientific">Ichthyophthirius multifiliis</name>
    <name type="common">White spot disease agent</name>
    <name type="synonym">Ich</name>
    <dbReference type="NCBI Taxonomy" id="5932"/>
    <lineage>
        <taxon>Eukaryota</taxon>
        <taxon>Sar</taxon>
        <taxon>Alveolata</taxon>
        <taxon>Ciliophora</taxon>
        <taxon>Intramacronucleata</taxon>
        <taxon>Oligohymenophorea</taxon>
        <taxon>Hymenostomatida</taxon>
        <taxon>Ophryoglenina</taxon>
        <taxon>Ichthyophthirius</taxon>
    </lineage>
</organism>
<sequence>MSPLKFSQSSDFCKKNNCRCPIVSILGHVDTGKTKLLDKLRNTNVQLGEAGGITQQIGATYFPKENIIQQIEKCVEFYPLKEQEINNLLIIDTPGHECFENLRKRGSKMCDLAILVVDLMHGLEAQTIEYKCYGWNKKEFRSSFFALKNQQKNTINDFNQRFQEIVTQFQQQEINVTLFWDESLNRKEFVQVIPTSAISGEGIPDLLSVVLKQYQILQNYQDEDEFFSCVVMEVKKVEGLGFTVDAILKKGSIKKDDKIALVGFNGIIKTKVKAILTPHPMKEMRIKGQYIKHQQIEGSIGIKIYAPDLEKAIAGSELHIINCQEDEDYAMTMLKDNHLELKKIQLQEQGVVVLASSLGSLEALCEFLQSQKIPISYTSVGSVCKECVSIALKQGIVGQKEFACILAFDVKVLPDAAKYAEENHIKVFTAKIIYQLFDSFKKYQEECILIRKKEEGKLAVFPCIFKPNNILCNSSPFLINGEVKQGVIKVGTQLCTYNQEKIKVGIVENIEVNKKSVKEARKENGYITIRIKGSDNFSTNCKLVSILSRESIDALKEFYRNDVSKSEWVLIKDKLKPFFNIV</sequence>
<dbReference type="InterPro" id="IPR015760">
    <property type="entry name" value="TIF_IF2"/>
</dbReference>
<dbReference type="Gene3D" id="2.40.30.10">
    <property type="entry name" value="Translation factors"/>
    <property type="match status" value="2"/>
</dbReference>
<dbReference type="OMA" id="QLMWCAN"/>
<dbReference type="PRINTS" id="PR00315">
    <property type="entry name" value="ELONGATNFCT"/>
</dbReference>
<dbReference type="OrthoDB" id="4928at2759"/>
<dbReference type="FunFam" id="2.40.30.10:FF:000013">
    <property type="entry name" value="eukaryotic translation initiation factor 5B"/>
    <property type="match status" value="1"/>
</dbReference>
<dbReference type="Pfam" id="PF00009">
    <property type="entry name" value="GTP_EFTU"/>
    <property type="match status" value="1"/>
</dbReference>
<keyword evidence="2" id="KW-0342">GTP-binding</keyword>
<name>G0R1B5_ICHMU</name>
<keyword evidence="1" id="KW-0547">Nucleotide-binding</keyword>
<reference evidence="4 5" key="1">
    <citation type="submission" date="2011-07" db="EMBL/GenBank/DDBJ databases">
        <authorList>
            <person name="Coyne R."/>
            <person name="Brami D."/>
            <person name="Johnson J."/>
            <person name="Hostetler J."/>
            <person name="Hannick L."/>
            <person name="Clark T."/>
            <person name="Cassidy-Hanley D."/>
            <person name="Inman J."/>
        </authorList>
    </citation>
    <scope>NUCLEOTIDE SEQUENCE [LARGE SCALE GENOMIC DNA]</scope>
    <source>
        <strain evidence="4 5">G5</strain>
    </source>
</reference>
<dbReference type="RefSeq" id="XP_004029984.1">
    <property type="nucleotide sequence ID" value="XM_004029936.1"/>
</dbReference>
<proteinExistence type="predicted"/>
<evidence type="ECO:0000259" key="3">
    <source>
        <dbReference type="PROSITE" id="PS51722"/>
    </source>
</evidence>
<dbReference type="SUPFAM" id="SSF52156">
    <property type="entry name" value="Initiation factor IF2/eIF5b, domain 3"/>
    <property type="match status" value="1"/>
</dbReference>
<evidence type="ECO:0000313" key="4">
    <source>
        <dbReference type="EMBL" id="EGR28748.1"/>
    </source>
</evidence>
<dbReference type="SUPFAM" id="SSF50447">
    <property type="entry name" value="Translation proteins"/>
    <property type="match status" value="1"/>
</dbReference>
<dbReference type="InterPro" id="IPR036925">
    <property type="entry name" value="TIF_IF2_dom3_sf"/>
</dbReference>
<dbReference type="InterPro" id="IPR023115">
    <property type="entry name" value="TIF_IF2_dom3"/>
</dbReference>
<dbReference type="PANTHER" id="PTHR43381:SF4">
    <property type="entry name" value="EUKARYOTIC TRANSLATION INITIATION FACTOR 5B"/>
    <property type="match status" value="1"/>
</dbReference>
<feature type="domain" description="Tr-type G" evidence="3">
    <location>
        <begin position="18"/>
        <end position="218"/>
    </location>
</feature>
<dbReference type="InterPro" id="IPR009000">
    <property type="entry name" value="Transl_B-barrel_sf"/>
</dbReference>
<dbReference type="FunCoup" id="G0R1B5">
    <property type="interactions" value="349"/>
</dbReference>
<dbReference type="AlphaFoldDB" id="G0R1B5"/>
<dbReference type="CDD" id="cd01887">
    <property type="entry name" value="IF2_eIF5B"/>
    <property type="match status" value="1"/>
</dbReference>
<dbReference type="GO" id="GO:0005739">
    <property type="term" value="C:mitochondrion"/>
    <property type="evidence" value="ECO:0007669"/>
    <property type="project" value="TreeGrafter"/>
</dbReference>
<dbReference type="GO" id="GO:0003743">
    <property type="term" value="F:translation initiation factor activity"/>
    <property type="evidence" value="ECO:0007669"/>
    <property type="project" value="TreeGrafter"/>
</dbReference>
<gene>
    <name evidence="4" type="ORF">IMG5_169450</name>
</gene>
<evidence type="ECO:0000313" key="5">
    <source>
        <dbReference type="Proteomes" id="UP000008983"/>
    </source>
</evidence>
<evidence type="ECO:0000256" key="1">
    <source>
        <dbReference type="ARBA" id="ARBA00022741"/>
    </source>
</evidence>
<dbReference type="InParanoid" id="G0R1B5"/>
<dbReference type="Gene3D" id="3.40.50.10050">
    <property type="entry name" value="Translation initiation factor IF- 2, domain 3"/>
    <property type="match status" value="1"/>
</dbReference>
<dbReference type="GO" id="GO:0003924">
    <property type="term" value="F:GTPase activity"/>
    <property type="evidence" value="ECO:0007669"/>
    <property type="project" value="InterPro"/>
</dbReference>
<dbReference type="eggNOG" id="KOG1144">
    <property type="taxonomic scope" value="Eukaryota"/>
</dbReference>
<dbReference type="Gene3D" id="3.40.50.300">
    <property type="entry name" value="P-loop containing nucleotide triphosphate hydrolases"/>
    <property type="match status" value="2"/>
</dbReference>
<protein>
    <recommendedName>
        <fullName evidence="3">Tr-type G domain-containing protein</fullName>
    </recommendedName>
</protein>
<dbReference type="InterPro" id="IPR000795">
    <property type="entry name" value="T_Tr_GTP-bd_dom"/>
</dbReference>